<evidence type="ECO:0000313" key="2">
    <source>
        <dbReference type="Proteomes" id="UP000266643"/>
    </source>
</evidence>
<organism evidence="1 2">
    <name type="scientific">Aphanomyces astaci</name>
    <name type="common">Crayfish plague agent</name>
    <dbReference type="NCBI Taxonomy" id="112090"/>
    <lineage>
        <taxon>Eukaryota</taxon>
        <taxon>Sar</taxon>
        <taxon>Stramenopiles</taxon>
        <taxon>Oomycota</taxon>
        <taxon>Saprolegniomycetes</taxon>
        <taxon>Saprolegniales</taxon>
        <taxon>Verrucalvaceae</taxon>
        <taxon>Aphanomyces</taxon>
    </lineage>
</organism>
<sequence length="301" mass="34419">MSLLPSSVQPSMGTPLDGLRPLAYSLWKMDVLSQATSRELAEFYSAPHYVPQGNRIDALNISKMYLELDQVEHSELYVVGPTLSETDRDACLAEIKAHTTAIQGEVITRETTKQFANQRFAAHTILISAISTNLRRLYQATTCPCELFEQIKTRLEFNLMDNNPTLIASYLRTLKFTDESCAYADVVARSPWEWYSTTLVSFVPHSWHQLPEWRELDRALRSVWQKYAQSIWNRSFMTSSGAAEREVESLMGSLSGIAGSLFRVVQAYGVQLLRFLCYPHSYWPEFIREEVSLRPCTAVRR</sequence>
<accession>A0A397C7P7</accession>
<dbReference type="Proteomes" id="UP000266643">
    <property type="component" value="Unassembled WGS sequence"/>
</dbReference>
<dbReference type="EMBL" id="QUTD01010604">
    <property type="protein sequence ID" value="RHY40921.1"/>
    <property type="molecule type" value="Genomic_DNA"/>
</dbReference>
<proteinExistence type="predicted"/>
<name>A0A397C7P7_APHAT</name>
<comment type="caution">
    <text evidence="1">The sequence shown here is derived from an EMBL/GenBank/DDBJ whole genome shotgun (WGS) entry which is preliminary data.</text>
</comment>
<dbReference type="VEuPathDB" id="FungiDB:H257_12258"/>
<dbReference type="AlphaFoldDB" id="A0A397C7P7"/>
<gene>
    <name evidence="1" type="ORF">DYB30_003468</name>
</gene>
<reference evidence="1 2" key="1">
    <citation type="submission" date="2018-08" db="EMBL/GenBank/DDBJ databases">
        <title>Aphanomyces genome sequencing and annotation.</title>
        <authorList>
            <person name="Minardi D."/>
            <person name="Oidtmann B."/>
            <person name="Van Der Giezen M."/>
            <person name="Studholme D.J."/>
        </authorList>
    </citation>
    <scope>NUCLEOTIDE SEQUENCE [LARGE SCALE GENOMIC DNA]</scope>
    <source>
        <strain evidence="1 2">D2</strain>
    </source>
</reference>
<protein>
    <submittedName>
        <fullName evidence="1">Uncharacterized protein</fullName>
    </submittedName>
</protein>
<evidence type="ECO:0000313" key="1">
    <source>
        <dbReference type="EMBL" id="RHY40921.1"/>
    </source>
</evidence>